<evidence type="ECO:0000256" key="3">
    <source>
        <dbReference type="ARBA" id="ARBA00022618"/>
    </source>
</evidence>
<comment type="similarity">
    <text evidence="2 12">Belongs to the glycosyltransferase 4 family. MraY subfamily.</text>
</comment>
<dbReference type="GO" id="GO:0005886">
    <property type="term" value="C:plasma membrane"/>
    <property type="evidence" value="ECO:0007669"/>
    <property type="project" value="UniProtKB-SubCell"/>
</dbReference>
<evidence type="ECO:0000256" key="7">
    <source>
        <dbReference type="ARBA" id="ARBA00022984"/>
    </source>
</evidence>
<comment type="pathway">
    <text evidence="12">Cell wall biogenesis; peptidoglycan biosynthesis.</text>
</comment>
<feature type="transmembrane region" description="Helical" evidence="12">
    <location>
        <begin position="95"/>
        <end position="113"/>
    </location>
</feature>
<keyword evidence="5 12" id="KW-0812">Transmembrane</keyword>
<dbReference type="InterPro" id="IPR018480">
    <property type="entry name" value="PNAcMuramoyl-5peptid_Trfase_CS"/>
</dbReference>
<evidence type="ECO:0000256" key="6">
    <source>
        <dbReference type="ARBA" id="ARBA00022960"/>
    </source>
</evidence>
<dbReference type="InterPro" id="IPR003524">
    <property type="entry name" value="PNAcMuramoyl-5peptid_Trfase"/>
</dbReference>
<keyword evidence="12 14" id="KW-0460">Magnesium</keyword>
<dbReference type="GO" id="GO:0008963">
    <property type="term" value="F:phospho-N-acetylmuramoyl-pentapeptide-transferase activity"/>
    <property type="evidence" value="ECO:0007669"/>
    <property type="project" value="UniProtKB-UniRule"/>
</dbReference>
<keyword evidence="8 12" id="KW-1133">Transmembrane helix</keyword>
<feature type="transmembrane region" description="Helical" evidence="12">
    <location>
        <begin position="20"/>
        <end position="40"/>
    </location>
</feature>
<reference evidence="15 16" key="1">
    <citation type="journal article" date="2017" name="BMC Genomics">
        <title>Genome sequencing of 39 Akkermansia muciniphila isolates reveals its population structure, genomic and functional diverisity, and global distribution in mammalian gut microbiotas.</title>
        <authorList>
            <person name="Guo X."/>
            <person name="Li S."/>
            <person name="Zhang J."/>
            <person name="Wu F."/>
            <person name="Li X."/>
            <person name="Wu D."/>
            <person name="Zhang M."/>
            <person name="Ou Z."/>
            <person name="Jie Z."/>
            <person name="Yan Q."/>
            <person name="Li P."/>
            <person name="Yi J."/>
            <person name="Peng Y."/>
        </authorList>
    </citation>
    <scope>NUCLEOTIDE SEQUENCE [LARGE SCALE GENOMIC DNA]</scope>
    <source>
        <strain evidence="15 16">GP43</strain>
    </source>
</reference>
<feature type="transmembrane region" description="Helical" evidence="12">
    <location>
        <begin position="171"/>
        <end position="193"/>
    </location>
</feature>
<dbReference type="AlphaFoldDB" id="A0AAP8NM05"/>
<feature type="binding site" evidence="14">
    <location>
        <position position="273"/>
    </location>
    <ligand>
        <name>Mg(2+)</name>
        <dbReference type="ChEBI" id="CHEBI:18420"/>
    </ligand>
</feature>
<keyword evidence="11 12" id="KW-0961">Cell wall biogenesis/degradation</keyword>
<evidence type="ECO:0000256" key="11">
    <source>
        <dbReference type="ARBA" id="ARBA00023316"/>
    </source>
</evidence>
<dbReference type="CDD" id="cd06852">
    <property type="entry name" value="GT_MraY"/>
    <property type="match status" value="1"/>
</dbReference>
<name>A0AAP8NM05_9BACT</name>
<comment type="catalytic activity">
    <reaction evidence="12">
        <text>UDP-N-acetyl-alpha-D-muramoyl-L-alanyl-gamma-D-glutamyl-meso-2,6-diaminopimeloyl-D-alanyl-D-alanine + di-trans,octa-cis-undecaprenyl phosphate = di-trans,octa-cis-undecaprenyl diphospho-N-acetyl-alpha-D-muramoyl-L-alanyl-D-glutamyl-meso-2,6-diaminopimeloyl-D-alanyl-D-alanine + UMP</text>
        <dbReference type="Rhea" id="RHEA:28386"/>
        <dbReference type="ChEBI" id="CHEBI:57865"/>
        <dbReference type="ChEBI" id="CHEBI:60392"/>
        <dbReference type="ChEBI" id="CHEBI:61386"/>
        <dbReference type="ChEBI" id="CHEBI:61387"/>
        <dbReference type="EC" id="2.7.8.13"/>
    </reaction>
</comment>
<keyword evidence="12 14" id="KW-0479">Metal-binding</keyword>
<dbReference type="GO" id="GO:0046872">
    <property type="term" value="F:metal ion binding"/>
    <property type="evidence" value="ECO:0007669"/>
    <property type="project" value="UniProtKB-KW"/>
</dbReference>
<dbReference type="HAMAP" id="MF_00038">
    <property type="entry name" value="MraY"/>
    <property type="match status" value="1"/>
</dbReference>
<accession>A0AAP8NM05</accession>
<evidence type="ECO:0000256" key="5">
    <source>
        <dbReference type="ARBA" id="ARBA00022692"/>
    </source>
</evidence>
<dbReference type="NCBIfam" id="TIGR00445">
    <property type="entry name" value="mraY"/>
    <property type="match status" value="1"/>
</dbReference>
<keyword evidence="12" id="KW-1003">Cell membrane</keyword>
<evidence type="ECO:0000256" key="14">
    <source>
        <dbReference type="PIRSR" id="PIRSR600715-1"/>
    </source>
</evidence>
<dbReference type="Proteomes" id="UP000235914">
    <property type="component" value="Unassembled WGS sequence"/>
</dbReference>
<evidence type="ECO:0000313" key="15">
    <source>
        <dbReference type="EMBL" id="PNC56374.1"/>
    </source>
</evidence>
<evidence type="ECO:0000256" key="12">
    <source>
        <dbReference type="HAMAP-Rule" id="MF_00038"/>
    </source>
</evidence>
<dbReference type="PROSITE" id="PS01348">
    <property type="entry name" value="MRAY_2"/>
    <property type="match status" value="1"/>
</dbReference>
<sequence>MHSLIEQFSPSGAFAGPAGRALLACLVSFALTMIFAPRVIRELISLKIGQPIRTAEEVHKLAELHGAKAGTPTMGGVLIVGSMTAATLLCARMGNPFIISCLIVTLALGLLGFRDDYLKVAKKTSDGISARKKLLVQFLAGLAGVTFLYLYPEGSPRVELHDYISSLFIPFYGQVNLPWFVYIPFGVVVVMSASNAVNLTDGLDGLASGCSVATGITYAIIAVLCGSWLTADSLDIPFHPGAGEISVFMMALVGACLGFLWHNCYPAKVFMGDTGSLALGGAFGMAAVCTAQELLFIVIGGVFVMEAVSVVLQVGSYKLRHGKRIFAMAPIHHHFELKGWKETQVIARFWMISLLLAFLGLFLITTA</sequence>
<dbReference type="Pfam" id="PF00953">
    <property type="entry name" value="Glycos_transf_4"/>
    <property type="match status" value="1"/>
</dbReference>
<comment type="cofactor">
    <cofactor evidence="12 14">
        <name>Mg(2+)</name>
        <dbReference type="ChEBI" id="CHEBI:18420"/>
    </cofactor>
</comment>
<feature type="transmembrane region" description="Helical" evidence="12">
    <location>
        <begin position="205"/>
        <end position="229"/>
    </location>
</feature>
<protein>
    <recommendedName>
        <fullName evidence="12 13">Phospho-N-acetylmuramoyl-pentapeptide-transferase</fullName>
        <ecNumber evidence="12 13">2.7.8.13</ecNumber>
    </recommendedName>
    <alternativeName>
        <fullName evidence="12">UDP-MurNAc-pentapeptide phosphotransferase</fullName>
    </alternativeName>
</protein>
<keyword evidence="4 12" id="KW-0808">Transferase</keyword>
<feature type="transmembrane region" description="Helical" evidence="12">
    <location>
        <begin position="294"/>
        <end position="314"/>
    </location>
</feature>
<evidence type="ECO:0000256" key="1">
    <source>
        <dbReference type="ARBA" id="ARBA00004141"/>
    </source>
</evidence>
<dbReference type="GO" id="GO:0071555">
    <property type="term" value="P:cell wall organization"/>
    <property type="evidence" value="ECO:0007669"/>
    <property type="project" value="UniProtKB-KW"/>
</dbReference>
<evidence type="ECO:0000256" key="9">
    <source>
        <dbReference type="ARBA" id="ARBA00023136"/>
    </source>
</evidence>
<evidence type="ECO:0000256" key="8">
    <source>
        <dbReference type="ARBA" id="ARBA00022989"/>
    </source>
</evidence>
<dbReference type="PANTHER" id="PTHR22926">
    <property type="entry name" value="PHOSPHO-N-ACETYLMURAMOYL-PENTAPEPTIDE-TRANSFERASE"/>
    <property type="match status" value="1"/>
</dbReference>
<keyword evidence="10 12" id="KW-0131">Cell cycle</keyword>
<proteinExistence type="inferred from homology"/>
<dbReference type="PANTHER" id="PTHR22926:SF5">
    <property type="entry name" value="PHOSPHO-N-ACETYLMURAMOYL-PENTAPEPTIDE-TRANSFERASE HOMOLOG"/>
    <property type="match status" value="1"/>
</dbReference>
<feature type="transmembrane region" description="Helical" evidence="12">
    <location>
        <begin position="345"/>
        <end position="364"/>
    </location>
</feature>
<dbReference type="RefSeq" id="WP_046437716.1">
    <property type="nucleotide sequence ID" value="NZ_BAABSF010000012.1"/>
</dbReference>
<comment type="caution">
    <text evidence="15">The sequence shown here is derived from an EMBL/GenBank/DDBJ whole genome shotgun (WGS) entry which is preliminary data.</text>
</comment>
<dbReference type="GO" id="GO:0009252">
    <property type="term" value="P:peptidoglycan biosynthetic process"/>
    <property type="evidence" value="ECO:0007669"/>
    <property type="project" value="UniProtKB-UniRule"/>
</dbReference>
<keyword evidence="3 12" id="KW-0132">Cell division</keyword>
<feature type="transmembrane region" description="Helical" evidence="12">
    <location>
        <begin position="241"/>
        <end position="262"/>
    </location>
</feature>
<organism evidence="15 16">
    <name type="scientific">Akkermansia muciniphila</name>
    <dbReference type="NCBI Taxonomy" id="239935"/>
    <lineage>
        <taxon>Bacteria</taxon>
        <taxon>Pseudomonadati</taxon>
        <taxon>Verrucomicrobiota</taxon>
        <taxon>Verrucomicrobiia</taxon>
        <taxon>Verrucomicrobiales</taxon>
        <taxon>Akkermansiaceae</taxon>
        <taxon>Akkermansia</taxon>
    </lineage>
</organism>
<feature type="transmembrane region" description="Helical" evidence="12">
    <location>
        <begin position="134"/>
        <end position="151"/>
    </location>
</feature>
<keyword evidence="7 12" id="KW-0573">Peptidoglycan synthesis</keyword>
<evidence type="ECO:0000313" key="16">
    <source>
        <dbReference type="Proteomes" id="UP000235914"/>
    </source>
</evidence>
<evidence type="ECO:0000256" key="13">
    <source>
        <dbReference type="NCBIfam" id="TIGR00445"/>
    </source>
</evidence>
<feature type="transmembrane region" description="Helical" evidence="12">
    <location>
        <begin position="69"/>
        <end position="89"/>
    </location>
</feature>
<evidence type="ECO:0000256" key="2">
    <source>
        <dbReference type="ARBA" id="ARBA00005583"/>
    </source>
</evidence>
<comment type="subcellular location">
    <subcellularLocation>
        <location evidence="12">Cell membrane</location>
        <topology evidence="12">Multi-pass membrane protein</topology>
    </subcellularLocation>
    <subcellularLocation>
        <location evidence="1">Membrane</location>
        <topology evidence="1">Multi-pass membrane protein</topology>
    </subcellularLocation>
</comment>
<dbReference type="Pfam" id="PF10555">
    <property type="entry name" value="MraY_sig1"/>
    <property type="match status" value="1"/>
</dbReference>
<evidence type="ECO:0000256" key="4">
    <source>
        <dbReference type="ARBA" id="ARBA00022679"/>
    </source>
</evidence>
<feature type="binding site" evidence="14">
    <location>
        <position position="198"/>
    </location>
    <ligand>
        <name>Mg(2+)</name>
        <dbReference type="ChEBI" id="CHEBI:18420"/>
    </ligand>
</feature>
<dbReference type="GO" id="GO:0008360">
    <property type="term" value="P:regulation of cell shape"/>
    <property type="evidence" value="ECO:0007669"/>
    <property type="project" value="UniProtKB-KW"/>
</dbReference>
<dbReference type="EMBL" id="PJKN01000003">
    <property type="protein sequence ID" value="PNC56374.1"/>
    <property type="molecule type" value="Genomic_DNA"/>
</dbReference>
<keyword evidence="6 12" id="KW-0133">Cell shape</keyword>
<dbReference type="EC" id="2.7.8.13" evidence="12 13"/>
<evidence type="ECO:0000256" key="10">
    <source>
        <dbReference type="ARBA" id="ARBA00023306"/>
    </source>
</evidence>
<dbReference type="InterPro" id="IPR000715">
    <property type="entry name" value="Glycosyl_transferase_4"/>
</dbReference>
<dbReference type="PROSITE" id="PS01347">
    <property type="entry name" value="MRAY_1"/>
    <property type="match status" value="1"/>
</dbReference>
<dbReference type="GO" id="GO:0051301">
    <property type="term" value="P:cell division"/>
    <property type="evidence" value="ECO:0007669"/>
    <property type="project" value="UniProtKB-KW"/>
</dbReference>
<comment type="function">
    <text evidence="12">Catalyzes the initial step of the lipid cycle reactions in the biosynthesis of the cell wall peptidoglycan: transfers peptidoglycan precursor phospho-MurNAc-pentapeptide from UDP-MurNAc-pentapeptide onto the lipid carrier undecaprenyl phosphate, yielding undecaprenyl-pyrophosphoryl-MurNAc-pentapeptide, known as lipid I.</text>
</comment>
<keyword evidence="9 12" id="KW-0472">Membrane</keyword>
<gene>
    <name evidence="12 15" type="primary">mraY</name>
    <name evidence="15" type="ORF">CXU09_07115</name>
</gene>